<dbReference type="GO" id="GO:0006644">
    <property type="term" value="P:phospholipid metabolic process"/>
    <property type="evidence" value="ECO:0007669"/>
    <property type="project" value="UniProtKB-UniPathway"/>
</dbReference>
<evidence type="ECO:0000313" key="9">
    <source>
        <dbReference type="EMBL" id="JAC10834.1"/>
    </source>
</evidence>
<accession>A0A023EQH7</accession>
<dbReference type="InterPro" id="IPR043216">
    <property type="entry name" value="PAP-like"/>
</dbReference>
<feature type="compositionally biased region" description="Basic and acidic residues" evidence="6">
    <location>
        <begin position="296"/>
        <end position="312"/>
    </location>
</feature>
<feature type="transmembrane region" description="Helical" evidence="7">
    <location>
        <begin position="181"/>
        <end position="199"/>
    </location>
</feature>
<name>A0A023EQH7_AEDAL</name>
<reference evidence="9" key="1">
    <citation type="journal article" date="2014" name="PLoS Negl. Trop. Dis.">
        <title>Identification and characterization of seminal fluid proteins in the Asian tiger mosquito, Aedes albopictus.</title>
        <authorList>
            <person name="Boes K.E."/>
            <person name="Ribeiro J.M."/>
            <person name="Wong A."/>
            <person name="Harrington L.C."/>
            <person name="Wolfner M.F."/>
            <person name="Sirot L.K."/>
        </authorList>
    </citation>
    <scope>NUCLEOTIDE SEQUENCE</scope>
    <source>
        <tissue evidence="9">Reproductive organs</tissue>
    </source>
</reference>
<dbReference type="InterPro" id="IPR036938">
    <property type="entry name" value="PAP2/HPO_sf"/>
</dbReference>
<dbReference type="SMART" id="SM00014">
    <property type="entry name" value="acidPPc"/>
    <property type="match status" value="1"/>
</dbReference>
<dbReference type="AlphaFoldDB" id="A0A023EQH7"/>
<feature type="transmembrane region" description="Helical" evidence="7">
    <location>
        <begin position="81"/>
        <end position="104"/>
    </location>
</feature>
<dbReference type="EMBL" id="GAPW01002764">
    <property type="protein sequence ID" value="JAC10834.1"/>
    <property type="molecule type" value="mRNA"/>
</dbReference>
<keyword evidence="5 7" id="KW-0472">Membrane</keyword>
<dbReference type="PANTHER" id="PTHR10165">
    <property type="entry name" value="LIPID PHOSPHATE PHOSPHATASE"/>
    <property type="match status" value="1"/>
</dbReference>
<dbReference type="GO" id="GO:0008195">
    <property type="term" value="F:phosphatidate phosphatase activity"/>
    <property type="evidence" value="ECO:0007669"/>
    <property type="project" value="TreeGrafter"/>
</dbReference>
<feature type="transmembrane region" description="Helical" evidence="7">
    <location>
        <begin position="116"/>
        <end position="137"/>
    </location>
</feature>
<evidence type="ECO:0000256" key="7">
    <source>
        <dbReference type="SAM" id="Phobius"/>
    </source>
</evidence>
<dbReference type="CDD" id="cd03390">
    <property type="entry name" value="PAP2_containing_1_like"/>
    <property type="match status" value="1"/>
</dbReference>
<organism evidence="9">
    <name type="scientific">Aedes albopictus</name>
    <name type="common">Asian tiger mosquito</name>
    <name type="synonym">Stegomyia albopicta</name>
    <dbReference type="NCBI Taxonomy" id="7160"/>
    <lineage>
        <taxon>Eukaryota</taxon>
        <taxon>Metazoa</taxon>
        <taxon>Ecdysozoa</taxon>
        <taxon>Arthropoda</taxon>
        <taxon>Hexapoda</taxon>
        <taxon>Insecta</taxon>
        <taxon>Pterygota</taxon>
        <taxon>Neoptera</taxon>
        <taxon>Endopterygota</taxon>
        <taxon>Diptera</taxon>
        <taxon>Nematocera</taxon>
        <taxon>Culicoidea</taxon>
        <taxon>Culicidae</taxon>
        <taxon>Culicinae</taxon>
        <taxon>Aedini</taxon>
        <taxon>Aedes</taxon>
        <taxon>Stegomyia</taxon>
    </lineage>
</organism>
<evidence type="ECO:0000256" key="5">
    <source>
        <dbReference type="ARBA" id="ARBA00023136"/>
    </source>
</evidence>
<evidence type="ECO:0000256" key="2">
    <source>
        <dbReference type="ARBA" id="ARBA00008816"/>
    </source>
</evidence>
<dbReference type="VEuPathDB" id="VectorBase:AALF007563"/>
<dbReference type="PANTHER" id="PTHR10165:SF35">
    <property type="entry name" value="RE23632P"/>
    <property type="match status" value="1"/>
</dbReference>
<keyword evidence="4 7" id="KW-1133">Transmembrane helix</keyword>
<dbReference type="GO" id="GO:0046839">
    <property type="term" value="P:phospholipid dephosphorylation"/>
    <property type="evidence" value="ECO:0007669"/>
    <property type="project" value="TreeGrafter"/>
</dbReference>
<feature type="domain" description="Phosphatidic acid phosphatase type 2/haloperoxidase" evidence="8">
    <location>
        <begin position="117"/>
        <end position="254"/>
    </location>
</feature>
<evidence type="ECO:0000259" key="8">
    <source>
        <dbReference type="SMART" id="SM00014"/>
    </source>
</evidence>
<evidence type="ECO:0000256" key="4">
    <source>
        <dbReference type="ARBA" id="ARBA00022989"/>
    </source>
</evidence>
<protein>
    <submittedName>
        <fullName evidence="9">Putative lipid phosphate phosphatase</fullName>
    </submittedName>
</protein>
<dbReference type="Pfam" id="PF01569">
    <property type="entry name" value="PAP2"/>
    <property type="match status" value="1"/>
</dbReference>
<dbReference type="GO" id="GO:0016020">
    <property type="term" value="C:membrane"/>
    <property type="evidence" value="ECO:0007669"/>
    <property type="project" value="UniProtKB-SubCell"/>
</dbReference>
<dbReference type="SUPFAM" id="SSF48317">
    <property type="entry name" value="Acid phosphatase/Vanadium-dependent haloperoxidase"/>
    <property type="match status" value="1"/>
</dbReference>
<feature type="region of interest" description="Disordered" evidence="6">
    <location>
        <begin position="1"/>
        <end position="31"/>
    </location>
</feature>
<dbReference type="InterPro" id="IPR000326">
    <property type="entry name" value="PAP2/HPO"/>
</dbReference>
<dbReference type="VEuPathDB" id="VectorBase:AALC636_003059"/>
<evidence type="ECO:0000256" key="1">
    <source>
        <dbReference type="ARBA" id="ARBA00004141"/>
    </source>
</evidence>
<dbReference type="Gene3D" id="1.20.144.10">
    <property type="entry name" value="Phosphatidic acid phosphatase type 2/haloperoxidase"/>
    <property type="match status" value="1"/>
</dbReference>
<feature type="region of interest" description="Disordered" evidence="6">
    <location>
        <begin position="276"/>
        <end position="312"/>
    </location>
</feature>
<comment type="similarity">
    <text evidence="2">Belongs to the PA-phosphatase related phosphoesterase family.</text>
</comment>
<proteinExistence type="evidence at transcript level"/>
<evidence type="ECO:0000256" key="6">
    <source>
        <dbReference type="SAM" id="MobiDB-lite"/>
    </source>
</evidence>
<sequence length="312" mass="35019">MNKNGSVVTAPATPSSSSSSRSTSISAGSGVSSPNINLFQEIVIRLMLFAFYFYFEWKEAFVRVIHPEEMWLYKNPISPSYVPLTLLYPAVFGLVGLVIIGYFVRSRDFHDFRSAWLGFSLACTLNGALTDVIKVAVGRPRPDFFQRCFPDGQMNEDMVCTGDPWTVKDGRKSFPSGHSSFSFAALGFLSWYLFAKLHVFTERGRGQTWRLLAAGGPLFAALMVSISRTCDYHHHWQDVTVGSLIGLTVGYLSYRQYYPPIGSRHCFVPYGTEVISPNSNRKPVPKRDEVPDESESDTKTLLEGEDKESKWT</sequence>
<keyword evidence="3 7" id="KW-0812">Transmembrane</keyword>
<dbReference type="UniPathway" id="UPA00085"/>
<comment type="subcellular location">
    <subcellularLocation>
        <location evidence="1">Membrane</location>
        <topology evidence="1">Multi-pass membrane protein</topology>
    </subcellularLocation>
</comment>
<evidence type="ECO:0000256" key="3">
    <source>
        <dbReference type="ARBA" id="ARBA00022692"/>
    </source>
</evidence>